<dbReference type="InterPro" id="IPR015943">
    <property type="entry name" value="WD40/YVTN_repeat-like_dom_sf"/>
</dbReference>
<dbReference type="PROSITE" id="PS50011">
    <property type="entry name" value="PROTEIN_KINASE_DOM"/>
    <property type="match status" value="1"/>
</dbReference>
<dbReference type="Pfam" id="PF07531">
    <property type="entry name" value="TAFH"/>
    <property type="match status" value="1"/>
</dbReference>
<reference evidence="11" key="1">
    <citation type="journal article" date="2020" name="J Insects Food Feed">
        <title>The yellow mealworm (Tenebrio molitor) genome: a resource for the emerging insects as food and feed industry.</title>
        <authorList>
            <person name="Eriksson T."/>
            <person name="Andere A."/>
            <person name="Kelstrup H."/>
            <person name="Emery V."/>
            <person name="Picard C."/>
        </authorList>
    </citation>
    <scope>NUCLEOTIDE SEQUENCE</scope>
    <source>
        <strain evidence="11">Stoneville</strain>
        <tissue evidence="11">Whole head</tissue>
    </source>
</reference>
<dbReference type="PROSITE" id="PS50082">
    <property type="entry name" value="WD_REPEATS_2"/>
    <property type="match status" value="1"/>
</dbReference>
<dbReference type="GO" id="GO:0005776">
    <property type="term" value="C:autophagosome"/>
    <property type="evidence" value="ECO:0007669"/>
    <property type="project" value="UniProtKB-SubCell"/>
</dbReference>
<evidence type="ECO:0000256" key="5">
    <source>
        <dbReference type="ARBA" id="ARBA00023163"/>
    </source>
</evidence>
<dbReference type="InterPro" id="IPR036322">
    <property type="entry name" value="WD40_repeat_dom_sf"/>
</dbReference>
<protein>
    <recommendedName>
        <fullName evidence="13">Transcription initiation factor TFIID subunit 4</fullName>
    </recommendedName>
</protein>
<dbReference type="SMART" id="SM00219">
    <property type="entry name" value="TyrKc"/>
    <property type="match status" value="1"/>
</dbReference>
<name>A0A8J6HBE7_TENMO</name>
<dbReference type="Pfam" id="PF00400">
    <property type="entry name" value="WD40"/>
    <property type="match status" value="1"/>
</dbReference>
<dbReference type="PRINTS" id="PR00109">
    <property type="entry name" value="TYRKINASE"/>
</dbReference>
<proteinExistence type="inferred from homology"/>
<feature type="region of interest" description="Disordered" evidence="8">
    <location>
        <begin position="433"/>
        <end position="464"/>
    </location>
</feature>
<evidence type="ECO:0000256" key="8">
    <source>
        <dbReference type="SAM" id="MobiDB-lite"/>
    </source>
</evidence>
<evidence type="ECO:0000313" key="11">
    <source>
        <dbReference type="EMBL" id="KAH0811302.1"/>
    </source>
</evidence>
<organism evidence="11 12">
    <name type="scientific">Tenebrio molitor</name>
    <name type="common">Yellow mealworm beetle</name>
    <dbReference type="NCBI Taxonomy" id="7067"/>
    <lineage>
        <taxon>Eukaryota</taxon>
        <taxon>Metazoa</taxon>
        <taxon>Ecdysozoa</taxon>
        <taxon>Arthropoda</taxon>
        <taxon>Hexapoda</taxon>
        <taxon>Insecta</taxon>
        <taxon>Pterygota</taxon>
        <taxon>Neoptera</taxon>
        <taxon>Endopterygota</taxon>
        <taxon>Coleoptera</taxon>
        <taxon>Polyphaga</taxon>
        <taxon>Cucujiformia</taxon>
        <taxon>Tenebrionidae</taxon>
        <taxon>Tenebrio</taxon>
    </lineage>
</organism>
<dbReference type="Gene3D" id="1.20.120.1110">
    <property type="entry name" value="TAFH/NHR1 domain"/>
    <property type="match status" value="1"/>
</dbReference>
<keyword evidence="5" id="KW-0804">Transcription</keyword>
<accession>A0A8J6HBE7</accession>
<evidence type="ECO:0008006" key="13">
    <source>
        <dbReference type="Google" id="ProtNLM"/>
    </source>
</evidence>
<dbReference type="GO" id="GO:0005524">
    <property type="term" value="F:ATP binding"/>
    <property type="evidence" value="ECO:0007669"/>
    <property type="project" value="InterPro"/>
</dbReference>
<evidence type="ECO:0000256" key="6">
    <source>
        <dbReference type="ARBA" id="ARBA00023242"/>
    </source>
</evidence>
<dbReference type="EMBL" id="JABDTM020026901">
    <property type="protein sequence ID" value="KAH0811302.1"/>
    <property type="molecule type" value="Genomic_DNA"/>
</dbReference>
<dbReference type="InterPro" id="IPR011009">
    <property type="entry name" value="Kinase-like_dom_sf"/>
</dbReference>
<keyword evidence="12" id="KW-1185">Reference proteome</keyword>
<dbReference type="InterPro" id="IPR001680">
    <property type="entry name" value="WD40_rpt"/>
</dbReference>
<dbReference type="FunFam" id="1.20.120.1110:FF:000004">
    <property type="entry name" value="TBP-associated factor 4, isoform F"/>
    <property type="match status" value="1"/>
</dbReference>
<dbReference type="PANTHER" id="PTHR15138:SF14">
    <property type="entry name" value="TRANSCRIPTION INITIATION FACTOR TFIID SUBUNIT 4"/>
    <property type="match status" value="1"/>
</dbReference>
<dbReference type="InterPro" id="IPR001245">
    <property type="entry name" value="Ser-Thr/Tyr_kinase_cat_dom"/>
</dbReference>
<dbReference type="SUPFAM" id="SSF47113">
    <property type="entry name" value="Histone-fold"/>
    <property type="match status" value="1"/>
</dbReference>
<dbReference type="Gene3D" id="1.10.510.10">
    <property type="entry name" value="Transferase(Phosphotransferase) domain 1"/>
    <property type="match status" value="1"/>
</dbReference>
<feature type="region of interest" description="Disordered" evidence="8">
    <location>
        <begin position="1560"/>
        <end position="1595"/>
    </location>
</feature>
<dbReference type="Pfam" id="PF05236">
    <property type="entry name" value="TAF4"/>
    <property type="match status" value="1"/>
</dbReference>
<dbReference type="SMART" id="SM00320">
    <property type="entry name" value="WD40"/>
    <property type="match status" value="5"/>
</dbReference>
<feature type="domain" description="Protein kinase" evidence="9">
    <location>
        <begin position="10"/>
        <end position="358"/>
    </location>
</feature>
<dbReference type="GO" id="GO:0005669">
    <property type="term" value="C:transcription factor TFIID complex"/>
    <property type="evidence" value="ECO:0007669"/>
    <property type="project" value="InterPro"/>
</dbReference>
<dbReference type="Pfam" id="PF07714">
    <property type="entry name" value="PK_Tyr_Ser-Thr"/>
    <property type="match status" value="1"/>
</dbReference>
<dbReference type="GO" id="GO:0016251">
    <property type="term" value="F:RNA polymerase II general transcription initiation factor activity"/>
    <property type="evidence" value="ECO:0007669"/>
    <property type="project" value="TreeGrafter"/>
</dbReference>
<evidence type="ECO:0000256" key="1">
    <source>
        <dbReference type="ARBA" id="ARBA00004123"/>
    </source>
</evidence>
<comment type="caution">
    <text evidence="11">The sequence shown here is derived from an EMBL/GenBank/DDBJ whole genome shotgun (WGS) entry which is preliminary data.</text>
</comment>
<dbReference type="GO" id="GO:0003677">
    <property type="term" value="F:DNA binding"/>
    <property type="evidence" value="ECO:0007669"/>
    <property type="project" value="TreeGrafter"/>
</dbReference>
<dbReference type="GO" id="GO:0004713">
    <property type="term" value="F:protein tyrosine kinase activity"/>
    <property type="evidence" value="ECO:0007669"/>
    <property type="project" value="InterPro"/>
</dbReference>
<gene>
    <name evidence="11" type="ORF">GEV33_011491</name>
</gene>
<keyword evidence="7" id="KW-0853">WD repeat</keyword>
<dbReference type="InterPro" id="IPR003894">
    <property type="entry name" value="TAFH_NHR1"/>
</dbReference>
<sequence>MSSLIGPSGGSQENQYGPDSLSVVLKGKAHILFIPFVSVHLCEAEGLPDFNGGSSFHKKQIVIVKSLWRGCGDTKSIRGLPSRIDLRYDSRPRIESKGATSPRYMHESSYCLYLACTALANFAIAALEHEFLRETSWLAGLRDPNLARVVGLCSQDEPMCALLEHSDPGDLPRFLAQRAVSEDGNQVGPTISYGCLIYMATQIASGMKYLESLDLVHRDLAARNCVIDKSFTVKISDHAMYCDRYESDYYMSDTKARLPIRWMSWESLLLGRQTTKSDVWAFAVTLWEVLMLCTQQPYAELTSEQVVENCNHWYQNDGCQRYLPRPAACPREIYDLMGECWKRNATDRPRFAEIHLFLQRKNLGPYTKMPKQNRKRRHENVSKDVEYEVVAPKNKFRPFDEEAQAEEELLNKILFGGSSSFLKSLEEAEQEVGASCSNVDSGVGEDSEDSETKERSPAWYDEDDDGIEVGHALDAQGRKLPSGGINDRKNKYSSLLQNKFESIVGTPSWASLGKHKSHDSDSDDEILQSCGFIRKTTRANLTSGILEFKKVKDLNSETYSEGPYVNAVEFHPTARAALVAGHNGIATLYAVDGKTNNKLHSVIFQNFPIFCAKFIQNGNEAILGSRHSHIYSYDLMAAKSTRIPLPPGLSRFNKFAVSPDSNFIAAAGKWGEVHLLAAASKERVATLKQNSQVTALTFNPQGNLLYGHSDCGEVTIWNMNMRRVVHRFTDEGCLQGTTLAVASSNQFLAAGSAQGVVNLYDVEDVLRNKLPKPRKTIMNLTTSITDLKFNSTSEILALTSAEIKNSIKLFHLASGAVFSNFPPFQSKMGHINGACAHQFTVGSRKMASAKFLEEALSTDVDESAVSAIVGSLENQLVTSSSGAAVAATQNHVNSAISNGGTVVPPKHGTVANGDSISDAKATTAAADAAPVKIVYSQAMAGAGALLPNARVALPPNGTVTLPQAAPGKQPTLVIKTSAAAAPGLVTVPMNVTTSVPPANNVGSPSTQSPNILSNLQVVNVRPGVPAQQQKGQPARVVLSAPQIVGARPGAPQLTLQAFHGLQPGQQGHLLLKTENGQYQLLRVGPPPAAANITATSTPGPQPVTLRMQTVAAAPTSSVATSPAVAGATTTVTTQGQTVQTVTTVQRPANDNTKEKCRKFLANLLELSSKEPKAVERSVRTLIQELIDMKVEPEDFCDKLERLLNASPQPCLIGFLKKSLPLLRHSLVTKELTIDGIRPPPASIVFSVASGTPTVQTQVRPGLASNQVRIVTSGATVVRPGQVLQQRLVAPLRGAAQQSPRMMTTIRQPNSSGNVIVSNSQPPALHPVYPSNQVRAGVNIRQPLQSKSPMTSVKLQGIKPAVPSIVSRPTTKEKEKKSFSSAYTGDDDINDVAAMGGVNLAEETQKILGSTEFVGTQIRSCKEEIMCSMGPLQQKIRQIVMKHGLEEPSADVAACISHAAQERLKNLIEKLAIITEHRLEIVKTDQRYEITNDVKGQLKFLEDMDRAERKRHEELEREMLLRAAKSRSKTEDPEQAKLKAKAKEMQRVEMEELRQREANATALQAIGPRKKPRLDGDAHSSSSQANAGGFNSGLRGQMPLRQRMKKVTLRDLQFLFETEKDLCKSKLLYKSYLK</sequence>
<dbReference type="Gene3D" id="1.10.20.10">
    <property type="entry name" value="Histone, subunit A"/>
    <property type="match status" value="1"/>
</dbReference>
<dbReference type="GO" id="GO:0006367">
    <property type="term" value="P:transcription initiation at RNA polymerase II promoter"/>
    <property type="evidence" value="ECO:0007669"/>
    <property type="project" value="TreeGrafter"/>
</dbReference>
<dbReference type="InterPro" id="IPR037249">
    <property type="entry name" value="TAFH/NHR1_dom_sf"/>
</dbReference>
<comment type="subcellular location">
    <subcellularLocation>
        <location evidence="2">Cytoplasmic vesicle</location>
        <location evidence="2">Autophagosome</location>
    </subcellularLocation>
    <subcellularLocation>
        <location evidence="1">Nucleus</location>
    </subcellularLocation>
</comment>
<dbReference type="InterPro" id="IPR000719">
    <property type="entry name" value="Prot_kinase_dom"/>
</dbReference>
<dbReference type="PROSITE" id="PS00109">
    <property type="entry name" value="PROTEIN_KINASE_TYR"/>
    <property type="match status" value="1"/>
</dbReference>
<dbReference type="InterPro" id="IPR045144">
    <property type="entry name" value="TAF4"/>
</dbReference>
<dbReference type="SUPFAM" id="SSF50978">
    <property type="entry name" value="WD40 repeat-like"/>
    <property type="match status" value="1"/>
</dbReference>
<keyword evidence="6" id="KW-0539">Nucleus</keyword>
<dbReference type="FunFam" id="1.10.20.10:FF:000015">
    <property type="entry name" value="Transcription initiation factor TFIID subunit 4B"/>
    <property type="match status" value="1"/>
</dbReference>
<evidence type="ECO:0000259" key="10">
    <source>
        <dbReference type="PROSITE" id="PS51119"/>
    </source>
</evidence>
<dbReference type="SMART" id="SM00549">
    <property type="entry name" value="TAFH"/>
    <property type="match status" value="1"/>
</dbReference>
<dbReference type="InterPro" id="IPR007900">
    <property type="entry name" value="TAF4_C"/>
</dbReference>
<dbReference type="PROSITE" id="PS51119">
    <property type="entry name" value="TAFH"/>
    <property type="match status" value="1"/>
</dbReference>
<dbReference type="PANTHER" id="PTHR15138">
    <property type="entry name" value="TRANSCRIPTION INITIATION FACTOR TFIID SUBUNIT 4"/>
    <property type="match status" value="1"/>
</dbReference>
<dbReference type="InterPro" id="IPR020635">
    <property type="entry name" value="Tyr_kinase_cat_dom"/>
</dbReference>
<keyword evidence="4" id="KW-0805">Transcription regulation</keyword>
<dbReference type="InterPro" id="IPR009072">
    <property type="entry name" value="Histone-fold"/>
</dbReference>
<dbReference type="GO" id="GO:0046982">
    <property type="term" value="F:protein heterodimerization activity"/>
    <property type="evidence" value="ECO:0007669"/>
    <property type="project" value="InterPro"/>
</dbReference>
<comment type="similarity">
    <text evidence="3">Belongs to the TAF4 family.</text>
</comment>
<dbReference type="Proteomes" id="UP000719412">
    <property type="component" value="Unassembled WGS sequence"/>
</dbReference>
<dbReference type="SUPFAM" id="SSF56112">
    <property type="entry name" value="Protein kinase-like (PK-like)"/>
    <property type="match status" value="1"/>
</dbReference>
<feature type="repeat" description="WD" evidence="7">
    <location>
        <begin position="686"/>
        <end position="727"/>
    </location>
</feature>
<reference evidence="11" key="2">
    <citation type="submission" date="2021-08" db="EMBL/GenBank/DDBJ databases">
        <authorList>
            <person name="Eriksson T."/>
        </authorList>
    </citation>
    <scope>NUCLEOTIDE SEQUENCE</scope>
    <source>
        <strain evidence="11">Stoneville</strain>
        <tissue evidence="11">Whole head</tissue>
    </source>
</reference>
<dbReference type="SUPFAM" id="SSF158553">
    <property type="entry name" value="TAFH domain-like"/>
    <property type="match status" value="1"/>
</dbReference>
<dbReference type="InterPro" id="IPR008266">
    <property type="entry name" value="Tyr_kinase_AS"/>
</dbReference>
<evidence type="ECO:0000256" key="7">
    <source>
        <dbReference type="PROSITE-ProRule" id="PRU00221"/>
    </source>
</evidence>
<dbReference type="Gene3D" id="2.130.10.10">
    <property type="entry name" value="YVTN repeat-like/Quinoprotein amine dehydrogenase"/>
    <property type="match status" value="1"/>
</dbReference>
<evidence type="ECO:0000313" key="12">
    <source>
        <dbReference type="Proteomes" id="UP000719412"/>
    </source>
</evidence>
<evidence type="ECO:0000259" key="9">
    <source>
        <dbReference type="PROSITE" id="PS50011"/>
    </source>
</evidence>
<evidence type="ECO:0000256" key="4">
    <source>
        <dbReference type="ARBA" id="ARBA00023015"/>
    </source>
</evidence>
<dbReference type="CDD" id="cd08045">
    <property type="entry name" value="HFD_TAF4"/>
    <property type="match status" value="1"/>
</dbReference>
<dbReference type="FunFam" id="1.10.510.10:FF:000053">
    <property type="entry name" value="Epithelial discoidin domain-containing receptor 1"/>
    <property type="match status" value="1"/>
</dbReference>
<feature type="domain" description="TAFH" evidence="10">
    <location>
        <begin position="1149"/>
        <end position="1245"/>
    </location>
</feature>
<evidence type="ECO:0000256" key="3">
    <source>
        <dbReference type="ARBA" id="ARBA00006178"/>
    </source>
</evidence>
<dbReference type="Gene3D" id="3.30.200.20">
    <property type="entry name" value="Phosphorylase Kinase, domain 1"/>
    <property type="match status" value="1"/>
</dbReference>
<evidence type="ECO:0000256" key="2">
    <source>
        <dbReference type="ARBA" id="ARBA00004419"/>
    </source>
</evidence>